<reference evidence="2" key="2">
    <citation type="submission" date="2023-06" db="EMBL/GenBank/DDBJ databases">
        <authorList>
            <consortium name="Lawrence Berkeley National Laboratory"/>
            <person name="Haridas S."/>
            <person name="Hensen N."/>
            <person name="Bonometti L."/>
            <person name="Westerberg I."/>
            <person name="Brannstrom I.O."/>
            <person name="Guillou S."/>
            <person name="Cros-Aarteil S."/>
            <person name="Calhoun S."/>
            <person name="Kuo A."/>
            <person name="Mondo S."/>
            <person name="Pangilinan J."/>
            <person name="Riley R."/>
            <person name="LaButti K."/>
            <person name="Andreopoulos B."/>
            <person name="Lipzen A."/>
            <person name="Chen C."/>
            <person name="Yanf M."/>
            <person name="Daum C."/>
            <person name="Ng V."/>
            <person name="Clum A."/>
            <person name="Steindorff A."/>
            <person name="Ohm R."/>
            <person name="Martin F."/>
            <person name="Silar P."/>
            <person name="Natvig D."/>
            <person name="Lalanne C."/>
            <person name="Gautier V."/>
            <person name="Ament-velasquez S.L."/>
            <person name="Kruys A."/>
            <person name="Hutchinson M.I."/>
            <person name="Powell A.J."/>
            <person name="Barry K."/>
            <person name="Miller A.N."/>
            <person name="Grigoriev I.V."/>
            <person name="Debuchy R."/>
            <person name="Gladieux P."/>
            <person name="Thoren M.H."/>
            <person name="Johannesson H."/>
        </authorList>
    </citation>
    <scope>NUCLEOTIDE SEQUENCE</scope>
    <source>
        <strain evidence="2">CBS 232.78</strain>
    </source>
</reference>
<organism evidence="2 3">
    <name type="scientific">Podospora didyma</name>
    <dbReference type="NCBI Taxonomy" id="330526"/>
    <lineage>
        <taxon>Eukaryota</taxon>
        <taxon>Fungi</taxon>
        <taxon>Dikarya</taxon>
        <taxon>Ascomycota</taxon>
        <taxon>Pezizomycotina</taxon>
        <taxon>Sordariomycetes</taxon>
        <taxon>Sordariomycetidae</taxon>
        <taxon>Sordariales</taxon>
        <taxon>Podosporaceae</taxon>
        <taxon>Podospora</taxon>
    </lineage>
</organism>
<dbReference type="Proteomes" id="UP001285441">
    <property type="component" value="Unassembled WGS sequence"/>
</dbReference>
<comment type="caution">
    <text evidence="2">The sequence shown here is derived from an EMBL/GenBank/DDBJ whole genome shotgun (WGS) entry which is preliminary data.</text>
</comment>
<dbReference type="AlphaFoldDB" id="A0AAE0U8A9"/>
<evidence type="ECO:0000256" key="1">
    <source>
        <dbReference type="SAM" id="MobiDB-lite"/>
    </source>
</evidence>
<dbReference type="EMBL" id="JAULSW010000001">
    <property type="protein sequence ID" value="KAK3394686.1"/>
    <property type="molecule type" value="Genomic_DNA"/>
</dbReference>
<gene>
    <name evidence="2" type="ORF">B0H63DRAFT_506354</name>
</gene>
<name>A0AAE0U8A9_9PEZI</name>
<keyword evidence="3" id="KW-1185">Reference proteome</keyword>
<evidence type="ECO:0000313" key="2">
    <source>
        <dbReference type="EMBL" id="KAK3394686.1"/>
    </source>
</evidence>
<protein>
    <submittedName>
        <fullName evidence="2">Uncharacterized protein</fullName>
    </submittedName>
</protein>
<feature type="compositionally biased region" description="Basic and acidic residues" evidence="1">
    <location>
        <begin position="244"/>
        <end position="257"/>
    </location>
</feature>
<sequence length="293" mass="31955">MEAPRKTSSRRIMNMFATLNIKKDVISIATGAAAVLGQLIQLFDQTKKAVNSPNHLRDVIENYSCEISGVKGLLNRIAANPSLPTESIGKAAEDVKGVGEDLKAALEKVKKRPETSSSKQILKAFFSKPVNDEEMRNIMNRLVNAKLTLITNLSLAGMKLTEGLGNSLEVYTAVTLDRTNITTTQDVTGNNVRPVGLANGTLITTSKVKVMKKDYAADLTVPVAAKRVHHAPRSAELPAGGCEENDKATIQDKKDESQQETNFPGNVTTTFNQLLHVHCHPFHRTPMTFARHG</sequence>
<evidence type="ECO:0000313" key="3">
    <source>
        <dbReference type="Proteomes" id="UP001285441"/>
    </source>
</evidence>
<feature type="region of interest" description="Disordered" evidence="1">
    <location>
        <begin position="231"/>
        <end position="265"/>
    </location>
</feature>
<reference evidence="2" key="1">
    <citation type="journal article" date="2023" name="Mol. Phylogenet. Evol.">
        <title>Genome-scale phylogeny and comparative genomics of the fungal order Sordariales.</title>
        <authorList>
            <person name="Hensen N."/>
            <person name="Bonometti L."/>
            <person name="Westerberg I."/>
            <person name="Brannstrom I.O."/>
            <person name="Guillou S."/>
            <person name="Cros-Aarteil S."/>
            <person name="Calhoun S."/>
            <person name="Haridas S."/>
            <person name="Kuo A."/>
            <person name="Mondo S."/>
            <person name="Pangilinan J."/>
            <person name="Riley R."/>
            <person name="LaButti K."/>
            <person name="Andreopoulos B."/>
            <person name="Lipzen A."/>
            <person name="Chen C."/>
            <person name="Yan M."/>
            <person name="Daum C."/>
            <person name="Ng V."/>
            <person name="Clum A."/>
            <person name="Steindorff A."/>
            <person name="Ohm R.A."/>
            <person name="Martin F."/>
            <person name="Silar P."/>
            <person name="Natvig D.O."/>
            <person name="Lalanne C."/>
            <person name="Gautier V."/>
            <person name="Ament-Velasquez S.L."/>
            <person name="Kruys A."/>
            <person name="Hutchinson M.I."/>
            <person name="Powell A.J."/>
            <person name="Barry K."/>
            <person name="Miller A.N."/>
            <person name="Grigoriev I.V."/>
            <person name="Debuchy R."/>
            <person name="Gladieux P."/>
            <person name="Hiltunen Thoren M."/>
            <person name="Johannesson H."/>
        </authorList>
    </citation>
    <scope>NUCLEOTIDE SEQUENCE</scope>
    <source>
        <strain evidence="2">CBS 232.78</strain>
    </source>
</reference>
<proteinExistence type="predicted"/>
<accession>A0AAE0U8A9</accession>